<keyword evidence="1" id="KW-0472">Membrane</keyword>
<evidence type="ECO:0000313" key="2">
    <source>
        <dbReference type="EMBL" id="AAZ25876.1"/>
    </source>
</evidence>
<reference evidence="2" key="1">
    <citation type="journal article" date="2005" name="Proc. Natl. Acad. Sci. U.S.A.">
        <title>The psychrophilic lifestyle as revealed by the genome sequence of Colwellia psychrerythraea 34H through genomic and proteomic analyses.</title>
        <authorList>
            <person name="Methe B.A."/>
            <person name="Nelson K.E."/>
            <person name="Deming J.W."/>
            <person name="Momen B."/>
            <person name="Melamud E."/>
            <person name="Zhang X."/>
            <person name="Moult J."/>
            <person name="Madupu R."/>
            <person name="Nelson W.C."/>
            <person name="Dodson R.J."/>
            <person name="Brinkac L.M."/>
            <person name="Daugherty S.C."/>
            <person name="Durkin A.S."/>
            <person name="DeBoy R.T."/>
            <person name="Kolonay J.F."/>
            <person name="Sullivan S.A."/>
            <person name="Zhou L."/>
            <person name="Davidsen T.M."/>
            <person name="Wu M."/>
            <person name="Huston A.L."/>
            <person name="Lewis M."/>
            <person name="Weaver B."/>
            <person name="Weidman J.F."/>
            <person name="Khouri H."/>
            <person name="Utterback T.R."/>
            <person name="Feldblyum T.V."/>
            <person name="Fraser C.M."/>
        </authorList>
    </citation>
    <scope>NUCLEOTIDE SEQUENCE [LARGE SCALE GENOMIC DNA]</scope>
    <source>
        <strain evidence="2">34H</strain>
    </source>
</reference>
<dbReference type="EMBL" id="CP000083">
    <property type="protein sequence ID" value="AAZ25876.1"/>
    <property type="molecule type" value="Genomic_DNA"/>
</dbReference>
<dbReference type="Proteomes" id="UP000000547">
    <property type="component" value="Chromosome"/>
</dbReference>
<proteinExistence type="predicted"/>
<dbReference type="HOGENOM" id="CLU_3381349_0_0_6"/>
<name>Q486R0_COLP3</name>
<sequence length="33" mass="3844">MLSLCSKFIEHDVNVQMSVFVLLVVMFLLIINF</sequence>
<keyword evidence="1" id="KW-0812">Transmembrane</keyword>
<gene>
    <name evidence="2" type="ordered locus">CPS_1212</name>
</gene>
<feature type="transmembrane region" description="Helical" evidence="1">
    <location>
        <begin position="13"/>
        <end position="31"/>
    </location>
</feature>
<protein>
    <submittedName>
        <fullName evidence="2">Uncharacterized protein</fullName>
    </submittedName>
</protein>
<dbReference type="KEGG" id="cps:CPS_1212"/>
<dbReference type="AlphaFoldDB" id="Q486R0"/>
<evidence type="ECO:0000313" key="3">
    <source>
        <dbReference type="Proteomes" id="UP000000547"/>
    </source>
</evidence>
<keyword evidence="1" id="KW-1133">Transmembrane helix</keyword>
<organism evidence="2 3">
    <name type="scientific">Colwellia psychrerythraea (strain 34H / ATCC BAA-681)</name>
    <name type="common">Vibrio psychroerythus</name>
    <dbReference type="NCBI Taxonomy" id="167879"/>
    <lineage>
        <taxon>Bacteria</taxon>
        <taxon>Pseudomonadati</taxon>
        <taxon>Pseudomonadota</taxon>
        <taxon>Gammaproteobacteria</taxon>
        <taxon>Alteromonadales</taxon>
        <taxon>Colwelliaceae</taxon>
        <taxon>Colwellia</taxon>
    </lineage>
</organism>
<evidence type="ECO:0000256" key="1">
    <source>
        <dbReference type="SAM" id="Phobius"/>
    </source>
</evidence>
<accession>Q486R0</accession>